<feature type="binding site" evidence="7">
    <location>
        <position position="252"/>
    </location>
    <ligand>
        <name>FMN</name>
        <dbReference type="ChEBI" id="CHEBI:58210"/>
    </ligand>
</feature>
<feature type="active site" description="Proton acceptor" evidence="6">
    <location>
        <position position="254"/>
    </location>
</feature>
<dbReference type="GO" id="GO:0016491">
    <property type="term" value="F:oxidoreductase activity"/>
    <property type="evidence" value="ECO:0007669"/>
    <property type="project" value="UniProtKB-KW"/>
</dbReference>
<evidence type="ECO:0000256" key="7">
    <source>
        <dbReference type="PIRSR" id="PIRSR000138-2"/>
    </source>
</evidence>
<organism evidence="9 10">
    <name type="scientific">Paenirhodobacter enshiensis</name>
    <dbReference type="NCBI Taxonomy" id="1105367"/>
    <lineage>
        <taxon>Bacteria</taxon>
        <taxon>Pseudomonadati</taxon>
        <taxon>Pseudomonadota</taxon>
        <taxon>Alphaproteobacteria</taxon>
        <taxon>Rhodobacterales</taxon>
        <taxon>Rhodobacter group</taxon>
        <taxon>Paenirhodobacter</taxon>
    </lineage>
</organism>
<keyword evidence="2 7" id="KW-0285">Flavoprotein</keyword>
<evidence type="ECO:0000256" key="5">
    <source>
        <dbReference type="ARBA" id="ARBA00024042"/>
    </source>
</evidence>
<feature type="binding site" evidence="7">
    <location>
        <position position="109"/>
    </location>
    <ligand>
        <name>FMN</name>
        <dbReference type="ChEBI" id="CHEBI:58210"/>
    </ligand>
</feature>
<feature type="binding site" evidence="7">
    <location>
        <position position="159"/>
    </location>
    <ligand>
        <name>FMN</name>
        <dbReference type="ChEBI" id="CHEBI:58210"/>
    </ligand>
</feature>
<dbReference type="InterPro" id="IPR037396">
    <property type="entry name" value="FMN_HAD"/>
</dbReference>
<proteinExistence type="inferred from homology"/>
<keyword evidence="10" id="KW-1185">Reference proteome</keyword>
<feature type="binding site" evidence="7">
    <location>
        <position position="131"/>
    </location>
    <ligand>
        <name>FMN</name>
        <dbReference type="ChEBI" id="CHEBI:58210"/>
    </ligand>
</feature>
<evidence type="ECO:0000259" key="8">
    <source>
        <dbReference type="PROSITE" id="PS51349"/>
    </source>
</evidence>
<keyword evidence="4" id="KW-0560">Oxidoreductase</keyword>
<dbReference type="SUPFAM" id="SSF51395">
    <property type="entry name" value="FMN-linked oxidoreductases"/>
    <property type="match status" value="1"/>
</dbReference>
<evidence type="ECO:0000313" key="9">
    <source>
        <dbReference type="EMBL" id="KFI28101.1"/>
    </source>
</evidence>
<gene>
    <name evidence="9" type="ORF">CG50_14415</name>
</gene>
<feature type="binding site" evidence="7">
    <location>
        <position position="133"/>
    </location>
    <ligand>
        <name>glyoxylate</name>
        <dbReference type="ChEBI" id="CHEBI:36655"/>
    </ligand>
</feature>
<evidence type="ECO:0000256" key="2">
    <source>
        <dbReference type="ARBA" id="ARBA00022630"/>
    </source>
</evidence>
<feature type="binding site" evidence="7">
    <location>
        <position position="168"/>
    </location>
    <ligand>
        <name>glyoxylate</name>
        <dbReference type="ChEBI" id="CHEBI:36655"/>
    </ligand>
</feature>
<dbReference type="PROSITE" id="PS51349">
    <property type="entry name" value="FMN_HYDROXY_ACID_DH_2"/>
    <property type="match status" value="1"/>
</dbReference>
<evidence type="ECO:0000256" key="3">
    <source>
        <dbReference type="ARBA" id="ARBA00022643"/>
    </source>
</evidence>
<evidence type="ECO:0000256" key="6">
    <source>
        <dbReference type="PIRSR" id="PIRSR000138-1"/>
    </source>
</evidence>
<feature type="domain" description="FMN hydroxy acid dehydrogenase" evidence="8">
    <location>
        <begin position="1"/>
        <end position="359"/>
    </location>
</feature>
<evidence type="ECO:0000313" key="10">
    <source>
        <dbReference type="Proteomes" id="UP000028824"/>
    </source>
</evidence>
<evidence type="ECO:0000256" key="1">
    <source>
        <dbReference type="ARBA" id="ARBA00001917"/>
    </source>
</evidence>
<dbReference type="STRING" id="1105367.CG50_14415"/>
<dbReference type="GO" id="GO:0010181">
    <property type="term" value="F:FMN binding"/>
    <property type="evidence" value="ECO:0007669"/>
    <property type="project" value="InterPro"/>
</dbReference>
<evidence type="ECO:0000256" key="4">
    <source>
        <dbReference type="ARBA" id="ARBA00023002"/>
    </source>
</evidence>
<dbReference type="OrthoDB" id="9770452at2"/>
<dbReference type="EMBL" id="JFZB01000007">
    <property type="protein sequence ID" value="KFI28101.1"/>
    <property type="molecule type" value="Genomic_DNA"/>
</dbReference>
<sequence>MTAADFLSLADYGRHFAATAPAGVRAWVDGGAGDGITAAENLAAFAALRLWPRVLGDLRAGSAATELFGRPLAAPVLIAPTACHALLDPEGELATATAAALTGTPMIVSTQASVRIEDLTAAVPGADLWFQIYPQPVFADTLDLCRRAVAAGCRALVLTVDAPVSGVRNAEQRAGFVLPEAAQANLRDYAPPPAVEGPRSPVFRGLVDPALRWAEAGRICAESPVPVLFKGILHPDDALKARAAGAAGIVVSNHGGRVLDTVPPAIAALPAIRRALGPGVPVLVDGGVRRGTDVVKALALGADAVLLGRPVLHALFAAGMSGVAHALTLLQTETEAAMALVGAARPGDIDATLIWSGPQ</sequence>
<feature type="binding site" evidence="7">
    <location>
        <begin position="80"/>
        <end position="82"/>
    </location>
    <ligand>
        <name>FMN</name>
        <dbReference type="ChEBI" id="CHEBI:58210"/>
    </ligand>
</feature>
<keyword evidence="3 7" id="KW-0288">FMN</keyword>
<protein>
    <submittedName>
        <fullName evidence="9">Glycolate oxidase</fullName>
    </submittedName>
</protein>
<dbReference type="RefSeq" id="WP_036636154.1">
    <property type="nucleotide sequence ID" value="NZ_JFZB01000007.1"/>
</dbReference>
<name>A0A086Y1F1_9RHOB</name>
<feature type="binding site" evidence="7">
    <location>
        <position position="257"/>
    </location>
    <ligand>
        <name>glyoxylate</name>
        <dbReference type="ChEBI" id="CHEBI:36655"/>
    </ligand>
</feature>
<dbReference type="InterPro" id="IPR013785">
    <property type="entry name" value="Aldolase_TIM"/>
</dbReference>
<dbReference type="Gene3D" id="3.20.20.70">
    <property type="entry name" value="Aldolase class I"/>
    <property type="match status" value="1"/>
</dbReference>
<dbReference type="eggNOG" id="COG1304">
    <property type="taxonomic scope" value="Bacteria"/>
</dbReference>
<dbReference type="PANTHER" id="PTHR10578">
    <property type="entry name" value="S -2-HYDROXY-ACID OXIDASE-RELATED"/>
    <property type="match status" value="1"/>
</dbReference>
<dbReference type="Pfam" id="PF01070">
    <property type="entry name" value="FMN_dh"/>
    <property type="match status" value="1"/>
</dbReference>
<feature type="binding site" evidence="7">
    <location>
        <begin position="308"/>
        <end position="309"/>
    </location>
    <ligand>
        <name>FMN</name>
        <dbReference type="ChEBI" id="CHEBI:58210"/>
    </ligand>
</feature>
<comment type="similarity">
    <text evidence="5">Belongs to the FMN-dependent alpha-hydroxy acid dehydrogenase family.</text>
</comment>
<comment type="cofactor">
    <cofactor evidence="1">
        <name>FMN</name>
        <dbReference type="ChEBI" id="CHEBI:58210"/>
    </cofactor>
</comment>
<dbReference type="InterPro" id="IPR012133">
    <property type="entry name" value="Alpha-hydoxy_acid_DH_FMN"/>
</dbReference>
<comment type="caution">
    <text evidence="9">The sequence shown here is derived from an EMBL/GenBank/DDBJ whole genome shotgun (WGS) entry which is preliminary data.</text>
</comment>
<reference evidence="9 10" key="1">
    <citation type="submission" date="2014-03" db="EMBL/GenBank/DDBJ databases">
        <title>Genome of Paenirhodobacter enshiensis DW2-9.</title>
        <authorList>
            <person name="Wang D."/>
            <person name="Wang G."/>
        </authorList>
    </citation>
    <scope>NUCLEOTIDE SEQUENCE [LARGE SCALE GENOMIC DNA]</scope>
    <source>
        <strain evidence="9 10">DW2-9</strain>
    </source>
</reference>
<accession>A0A086Y1F1</accession>
<dbReference type="CDD" id="cd02809">
    <property type="entry name" value="alpha_hydroxyacid_oxid_FMN"/>
    <property type="match status" value="1"/>
</dbReference>
<feature type="binding site" evidence="7">
    <location>
        <begin position="285"/>
        <end position="289"/>
    </location>
    <ligand>
        <name>FMN</name>
        <dbReference type="ChEBI" id="CHEBI:58210"/>
    </ligand>
</feature>
<feature type="binding site" evidence="7">
    <location>
        <position position="254"/>
    </location>
    <ligand>
        <name>glyoxylate</name>
        <dbReference type="ChEBI" id="CHEBI:36655"/>
    </ligand>
</feature>
<dbReference type="Proteomes" id="UP000028824">
    <property type="component" value="Unassembled WGS sequence"/>
</dbReference>
<dbReference type="PIRSF" id="PIRSF000138">
    <property type="entry name" value="Al-hdrx_acd_dh"/>
    <property type="match status" value="1"/>
</dbReference>
<dbReference type="AlphaFoldDB" id="A0A086Y1F1"/>
<feature type="binding site" evidence="7">
    <location>
        <position position="230"/>
    </location>
    <ligand>
        <name>FMN</name>
        <dbReference type="ChEBI" id="CHEBI:58210"/>
    </ligand>
</feature>
<dbReference type="PANTHER" id="PTHR10578:SF107">
    <property type="entry name" value="2-HYDROXYACID OXIDASE 1"/>
    <property type="match status" value="1"/>
</dbReference>
<dbReference type="InterPro" id="IPR000262">
    <property type="entry name" value="FMN-dep_DH"/>
</dbReference>